<dbReference type="InterPro" id="IPR038656">
    <property type="entry name" value="Peptidase_G1_sf"/>
</dbReference>
<name>A0AAD2Q666_9AGAR</name>
<dbReference type="AlphaFoldDB" id="A0AAD2Q666"/>
<dbReference type="GO" id="GO:0070007">
    <property type="term" value="F:glutamic-type endopeptidase activity"/>
    <property type="evidence" value="ECO:0007669"/>
    <property type="project" value="InterPro"/>
</dbReference>
<organism evidence="3 4">
    <name type="scientific">Mycena citricolor</name>
    <dbReference type="NCBI Taxonomy" id="2018698"/>
    <lineage>
        <taxon>Eukaryota</taxon>
        <taxon>Fungi</taxon>
        <taxon>Dikarya</taxon>
        <taxon>Basidiomycota</taxon>
        <taxon>Agaricomycotina</taxon>
        <taxon>Agaricomycetes</taxon>
        <taxon>Agaricomycetidae</taxon>
        <taxon>Agaricales</taxon>
        <taxon>Marasmiineae</taxon>
        <taxon>Mycenaceae</taxon>
        <taxon>Mycena</taxon>
    </lineage>
</organism>
<dbReference type="Proteomes" id="UP001295794">
    <property type="component" value="Unassembled WGS sequence"/>
</dbReference>
<dbReference type="EMBL" id="CAVNYO010000421">
    <property type="protein sequence ID" value="CAK5278397.1"/>
    <property type="molecule type" value="Genomic_DNA"/>
</dbReference>
<sequence length="300" mass="31773">MLLLPASLLALLAAPATLAVPTSTERLNARMARRGLPPVSTHARPILADVPSIHGPRLDARTPSKTPNTTYSHNWAGVVVEAANGTFQSVSGSFIVPNLADGPAKTDNSASSAWVGIDGTICETAILQTGIDFYWSPYFPNHVDMYPWYEYWPGFESDWYDVTVNIGDAVTVNATVTSASSGTVSLVNHSQGWVRTQDLIAPPDSPLCQSGAEWIVEAVGSDLGLVAFADFDVVHFTDATAFTAAGGVVGPGSATSIYEIRQDSGLLLTETSYNAHSARIQYVGDRNITIPNGPGVLPGQ</sequence>
<evidence type="ECO:0000313" key="3">
    <source>
        <dbReference type="EMBL" id="CAK5278397.1"/>
    </source>
</evidence>
<dbReference type="PRINTS" id="PR00977">
    <property type="entry name" value="SCYTLDPTASE"/>
</dbReference>
<dbReference type="InterPro" id="IPR000250">
    <property type="entry name" value="Peptidase_G1"/>
</dbReference>
<dbReference type="PANTHER" id="PTHR37536">
    <property type="entry name" value="PUTATIVE (AFU_ORTHOLOGUE AFUA_3G02970)-RELATED"/>
    <property type="match status" value="1"/>
</dbReference>
<dbReference type="InterPro" id="IPR013320">
    <property type="entry name" value="ConA-like_dom_sf"/>
</dbReference>
<gene>
    <name evidence="3" type="ORF">MYCIT1_LOCUS27726</name>
</gene>
<keyword evidence="2" id="KW-0732">Signal</keyword>
<dbReference type="GO" id="GO:0006508">
    <property type="term" value="P:proteolysis"/>
    <property type="evidence" value="ECO:0007669"/>
    <property type="project" value="InterPro"/>
</dbReference>
<accession>A0AAD2Q666</accession>
<evidence type="ECO:0000256" key="2">
    <source>
        <dbReference type="SAM" id="SignalP"/>
    </source>
</evidence>
<comment type="caution">
    <text evidence="3">The sequence shown here is derived from an EMBL/GenBank/DDBJ whole genome shotgun (WGS) entry which is preliminary data.</text>
</comment>
<evidence type="ECO:0000256" key="1">
    <source>
        <dbReference type="PIRSR" id="PIRSR600250-50"/>
    </source>
</evidence>
<feature type="signal peptide" evidence="2">
    <location>
        <begin position="1"/>
        <end position="19"/>
    </location>
</feature>
<dbReference type="Pfam" id="PF01828">
    <property type="entry name" value="Peptidase_A4"/>
    <property type="match status" value="1"/>
</dbReference>
<feature type="active site" description="Proton acceptor" evidence="1">
    <location>
        <position position="217"/>
    </location>
</feature>
<dbReference type="CDD" id="cd13426">
    <property type="entry name" value="Peptidase_G1"/>
    <property type="match status" value="1"/>
</dbReference>
<keyword evidence="4" id="KW-1185">Reference proteome</keyword>
<feature type="chain" id="PRO_5042292827" evidence="2">
    <location>
        <begin position="20"/>
        <end position="300"/>
    </location>
</feature>
<proteinExistence type="predicted"/>
<reference evidence="3" key="1">
    <citation type="submission" date="2023-11" db="EMBL/GenBank/DDBJ databases">
        <authorList>
            <person name="De Vega J J."/>
            <person name="De Vega J J."/>
        </authorList>
    </citation>
    <scope>NUCLEOTIDE SEQUENCE</scope>
</reference>
<evidence type="ECO:0000313" key="4">
    <source>
        <dbReference type="Proteomes" id="UP001295794"/>
    </source>
</evidence>
<protein>
    <submittedName>
        <fullName evidence="3">Uncharacterized protein</fullName>
    </submittedName>
</protein>
<dbReference type="SUPFAM" id="SSF49899">
    <property type="entry name" value="Concanavalin A-like lectins/glucanases"/>
    <property type="match status" value="1"/>
</dbReference>
<dbReference type="Gene3D" id="2.60.120.700">
    <property type="entry name" value="Peptidase G1"/>
    <property type="match status" value="1"/>
</dbReference>
<dbReference type="PANTHER" id="PTHR37536:SF1">
    <property type="entry name" value="ASPERGILLOPEPSIN, PUTAITVE (AFU_ORTHOLOGUE AFUA_7G01200)"/>
    <property type="match status" value="1"/>
</dbReference>